<name>X1UH43_9ZZZZ</name>
<accession>X1UH43</accession>
<evidence type="ECO:0000259" key="1">
    <source>
        <dbReference type="Pfam" id="PF01314"/>
    </source>
</evidence>
<organism evidence="2">
    <name type="scientific">marine sediment metagenome</name>
    <dbReference type="NCBI Taxonomy" id="412755"/>
    <lineage>
        <taxon>unclassified sequences</taxon>
        <taxon>metagenomes</taxon>
        <taxon>ecological metagenomes</taxon>
    </lineage>
</organism>
<reference evidence="2" key="1">
    <citation type="journal article" date="2014" name="Front. Microbiol.">
        <title>High frequency of phylogenetically diverse reductive dehalogenase-homologous genes in deep subseafloor sedimentary metagenomes.</title>
        <authorList>
            <person name="Kawai M."/>
            <person name="Futagami T."/>
            <person name="Toyoda A."/>
            <person name="Takaki Y."/>
            <person name="Nishi S."/>
            <person name="Hori S."/>
            <person name="Arai W."/>
            <person name="Tsubouchi T."/>
            <person name="Morono Y."/>
            <person name="Uchiyama I."/>
            <person name="Ito T."/>
            <person name="Fujiyama A."/>
            <person name="Inagaki F."/>
            <person name="Takami H."/>
        </authorList>
    </citation>
    <scope>NUCLEOTIDE SEQUENCE</scope>
    <source>
        <strain evidence="2">Expedition CK06-06</strain>
    </source>
</reference>
<sequence>TRKLAVLVKKNSIMEAGVRSHKAWALGIVTSTRGTGHLRGAPALEFQKVPPEITKKLFGIGDISDPTSYKNKAALVVWQEKYKGVTDMIGTCAIPSVWTDINLLVPEDIAGLLNDITGKNYSPEELLNAGEILQNLEKSFNLLHAGFGRSDDMPPRKFTEIPFHSTP</sequence>
<evidence type="ECO:0000313" key="2">
    <source>
        <dbReference type="EMBL" id="GAI91664.1"/>
    </source>
</evidence>
<dbReference type="InterPro" id="IPR013985">
    <property type="entry name" value="Ald_Fedxn_OxRdtase_dom3"/>
</dbReference>
<dbReference type="Pfam" id="PF01314">
    <property type="entry name" value="AFOR_C"/>
    <property type="match status" value="1"/>
</dbReference>
<dbReference type="InterPro" id="IPR051919">
    <property type="entry name" value="W-dependent_AOR"/>
</dbReference>
<dbReference type="InterPro" id="IPR001203">
    <property type="entry name" value="OxRdtase_Ald_Fedxn_C"/>
</dbReference>
<dbReference type="PANTHER" id="PTHR30038:SF0">
    <property type="entry name" value="TUNGSTEN-CONTAINING ALDEHYDE FERREDOXIN OXIDOREDUCTASE"/>
    <property type="match status" value="1"/>
</dbReference>
<proteinExistence type="predicted"/>
<dbReference type="EMBL" id="BARW01023090">
    <property type="protein sequence ID" value="GAI91664.1"/>
    <property type="molecule type" value="Genomic_DNA"/>
</dbReference>
<comment type="caution">
    <text evidence="2">The sequence shown here is derived from an EMBL/GenBank/DDBJ whole genome shotgun (WGS) entry which is preliminary data.</text>
</comment>
<dbReference type="GO" id="GO:0051536">
    <property type="term" value="F:iron-sulfur cluster binding"/>
    <property type="evidence" value="ECO:0007669"/>
    <property type="project" value="InterPro"/>
</dbReference>
<dbReference type="AlphaFoldDB" id="X1UH43"/>
<dbReference type="SUPFAM" id="SSF48310">
    <property type="entry name" value="Aldehyde ferredoxin oxidoreductase, C-terminal domains"/>
    <property type="match status" value="1"/>
</dbReference>
<protein>
    <recommendedName>
        <fullName evidence="1">Aldehyde ferredoxin oxidoreductase C-terminal domain-containing protein</fullName>
    </recommendedName>
</protein>
<dbReference type="GO" id="GO:0016625">
    <property type="term" value="F:oxidoreductase activity, acting on the aldehyde or oxo group of donors, iron-sulfur protein as acceptor"/>
    <property type="evidence" value="ECO:0007669"/>
    <property type="project" value="InterPro"/>
</dbReference>
<dbReference type="Gene3D" id="1.10.599.10">
    <property type="entry name" value="Aldehyde Ferredoxin Oxidoreductase Protein, subunit A, domain 3"/>
    <property type="match status" value="1"/>
</dbReference>
<dbReference type="InterPro" id="IPR036021">
    <property type="entry name" value="Tungsten_al_ferr_oxy-like_C"/>
</dbReference>
<feature type="domain" description="Aldehyde ferredoxin oxidoreductase C-terminal" evidence="1">
    <location>
        <begin position="3"/>
        <end position="164"/>
    </location>
</feature>
<feature type="non-terminal residue" evidence="2">
    <location>
        <position position="1"/>
    </location>
</feature>
<gene>
    <name evidence="2" type="ORF">S12H4_38368</name>
</gene>
<dbReference type="GO" id="GO:0009055">
    <property type="term" value="F:electron transfer activity"/>
    <property type="evidence" value="ECO:0007669"/>
    <property type="project" value="InterPro"/>
</dbReference>
<dbReference type="PANTHER" id="PTHR30038">
    <property type="entry name" value="ALDEHYDE FERREDOXIN OXIDOREDUCTASE"/>
    <property type="match status" value="1"/>
</dbReference>